<dbReference type="Pfam" id="PF00059">
    <property type="entry name" value="Lectin_C"/>
    <property type="match status" value="1"/>
</dbReference>
<name>A0A8C9Y7P8_SANLU</name>
<keyword evidence="3" id="KW-1185">Reference proteome</keyword>
<dbReference type="SUPFAM" id="SSF56436">
    <property type="entry name" value="C-type lectin-like"/>
    <property type="match status" value="1"/>
</dbReference>
<evidence type="ECO:0000313" key="3">
    <source>
        <dbReference type="Proteomes" id="UP000694568"/>
    </source>
</evidence>
<dbReference type="InterPro" id="IPR016186">
    <property type="entry name" value="C-type_lectin-like/link_sf"/>
</dbReference>
<reference evidence="2" key="2">
    <citation type="submission" date="2025-09" db="UniProtKB">
        <authorList>
            <consortium name="Ensembl"/>
        </authorList>
    </citation>
    <scope>IDENTIFICATION</scope>
</reference>
<evidence type="ECO:0000313" key="2">
    <source>
        <dbReference type="Ensembl" id="ENSSLUP00000021412.1"/>
    </source>
</evidence>
<dbReference type="AlphaFoldDB" id="A0A8C9Y7P8"/>
<organism evidence="2 3">
    <name type="scientific">Sander lucioperca</name>
    <name type="common">Pike-perch</name>
    <name type="synonym">Perca lucioperca</name>
    <dbReference type="NCBI Taxonomy" id="283035"/>
    <lineage>
        <taxon>Eukaryota</taxon>
        <taxon>Metazoa</taxon>
        <taxon>Chordata</taxon>
        <taxon>Craniata</taxon>
        <taxon>Vertebrata</taxon>
        <taxon>Euteleostomi</taxon>
        <taxon>Actinopterygii</taxon>
        <taxon>Neopterygii</taxon>
        <taxon>Teleostei</taxon>
        <taxon>Neoteleostei</taxon>
        <taxon>Acanthomorphata</taxon>
        <taxon>Eupercaria</taxon>
        <taxon>Perciformes</taxon>
        <taxon>Percoidei</taxon>
        <taxon>Percidae</taxon>
        <taxon>Luciopercinae</taxon>
        <taxon>Sander</taxon>
    </lineage>
</organism>
<protein>
    <recommendedName>
        <fullName evidence="1">C-type lectin domain-containing protein</fullName>
    </recommendedName>
</protein>
<dbReference type="GeneTree" id="ENSGT01100000263473"/>
<feature type="domain" description="C-type lectin" evidence="1">
    <location>
        <begin position="48"/>
        <end position="154"/>
    </location>
</feature>
<dbReference type="SMART" id="SM00034">
    <property type="entry name" value="CLECT"/>
    <property type="match status" value="1"/>
</dbReference>
<proteinExistence type="predicted"/>
<dbReference type="Ensembl" id="ENSSLUT00000022130.1">
    <property type="protein sequence ID" value="ENSSLUP00000021412.1"/>
    <property type="gene ID" value="ENSSLUG00000009919.1"/>
</dbReference>
<dbReference type="InterPro" id="IPR016187">
    <property type="entry name" value="CTDL_fold"/>
</dbReference>
<dbReference type="Proteomes" id="UP000694568">
    <property type="component" value="Unplaced"/>
</dbReference>
<dbReference type="InterPro" id="IPR001304">
    <property type="entry name" value="C-type_lectin-like"/>
</dbReference>
<reference evidence="2" key="1">
    <citation type="submission" date="2025-08" db="UniProtKB">
        <authorList>
            <consortium name="Ensembl"/>
        </authorList>
    </citation>
    <scope>IDENTIFICATION</scope>
</reference>
<dbReference type="PANTHER" id="PTHR45784">
    <property type="entry name" value="C-TYPE LECTIN DOMAIN FAMILY 20 MEMBER A-RELATED"/>
    <property type="match status" value="1"/>
</dbReference>
<evidence type="ECO:0000259" key="1">
    <source>
        <dbReference type="PROSITE" id="PS50041"/>
    </source>
</evidence>
<dbReference type="Gene3D" id="3.10.100.10">
    <property type="entry name" value="Mannose-Binding Protein A, subunit A"/>
    <property type="match status" value="1"/>
</dbReference>
<sequence length="157" mass="18142">MYLCLSLHQPGEFLCTCVDLCYLLTMINVPFFTAGNLSDLASTSFGRYFFIDQAMTWDNARAYCRTYHTDLASVRNKTENAMIQEAVGENRVWIGLHRYTWRWWSDGTYHSFGYWADGHPVNITESCAATVINATHLGKWVENNCNEKLHFMCQNSE</sequence>
<dbReference type="PROSITE" id="PS50041">
    <property type="entry name" value="C_TYPE_LECTIN_2"/>
    <property type="match status" value="1"/>
</dbReference>
<dbReference type="PANTHER" id="PTHR45784:SF3">
    <property type="entry name" value="C-TYPE LECTIN DOMAIN FAMILY 4 MEMBER K-LIKE-RELATED"/>
    <property type="match status" value="1"/>
</dbReference>
<accession>A0A8C9Y7P8</accession>